<name>A0A9D4F074_DREPO</name>
<proteinExistence type="predicted"/>
<protein>
    <submittedName>
        <fullName evidence="1">Uncharacterized protein</fullName>
    </submittedName>
</protein>
<keyword evidence="2" id="KW-1185">Reference proteome</keyword>
<gene>
    <name evidence="1" type="ORF">DPMN_165712</name>
</gene>
<dbReference type="AlphaFoldDB" id="A0A9D4F074"/>
<evidence type="ECO:0000313" key="1">
    <source>
        <dbReference type="EMBL" id="KAH3787586.1"/>
    </source>
</evidence>
<dbReference type="Proteomes" id="UP000828390">
    <property type="component" value="Unassembled WGS sequence"/>
</dbReference>
<comment type="caution">
    <text evidence="1">The sequence shown here is derived from an EMBL/GenBank/DDBJ whole genome shotgun (WGS) entry which is preliminary data.</text>
</comment>
<sequence length="75" mass="8402">MACKEYLKAMVPANIVAGFRKSFPCCPEVVSADKLYPSEAFLDTSHLLKIMELKSGKEAVEKYLLLKAEQKFTCV</sequence>
<reference evidence="1" key="2">
    <citation type="submission" date="2020-11" db="EMBL/GenBank/DDBJ databases">
        <authorList>
            <person name="McCartney M.A."/>
            <person name="Auch B."/>
            <person name="Kono T."/>
            <person name="Mallez S."/>
            <person name="Becker A."/>
            <person name="Gohl D.M."/>
            <person name="Silverstein K.A.T."/>
            <person name="Koren S."/>
            <person name="Bechman K.B."/>
            <person name="Herman A."/>
            <person name="Abrahante J.E."/>
            <person name="Garbe J."/>
        </authorList>
    </citation>
    <scope>NUCLEOTIDE SEQUENCE</scope>
    <source>
        <strain evidence="1">Duluth1</strain>
        <tissue evidence="1">Whole animal</tissue>
    </source>
</reference>
<organism evidence="1 2">
    <name type="scientific">Dreissena polymorpha</name>
    <name type="common">Zebra mussel</name>
    <name type="synonym">Mytilus polymorpha</name>
    <dbReference type="NCBI Taxonomy" id="45954"/>
    <lineage>
        <taxon>Eukaryota</taxon>
        <taxon>Metazoa</taxon>
        <taxon>Spiralia</taxon>
        <taxon>Lophotrochozoa</taxon>
        <taxon>Mollusca</taxon>
        <taxon>Bivalvia</taxon>
        <taxon>Autobranchia</taxon>
        <taxon>Heteroconchia</taxon>
        <taxon>Euheterodonta</taxon>
        <taxon>Imparidentia</taxon>
        <taxon>Neoheterodontei</taxon>
        <taxon>Myida</taxon>
        <taxon>Dreissenoidea</taxon>
        <taxon>Dreissenidae</taxon>
        <taxon>Dreissena</taxon>
    </lineage>
</organism>
<accession>A0A9D4F074</accession>
<reference evidence="1" key="1">
    <citation type="journal article" date="2019" name="bioRxiv">
        <title>The Genome of the Zebra Mussel, Dreissena polymorpha: A Resource for Invasive Species Research.</title>
        <authorList>
            <person name="McCartney M.A."/>
            <person name="Auch B."/>
            <person name="Kono T."/>
            <person name="Mallez S."/>
            <person name="Zhang Y."/>
            <person name="Obille A."/>
            <person name="Becker A."/>
            <person name="Abrahante J.E."/>
            <person name="Garbe J."/>
            <person name="Badalamenti J.P."/>
            <person name="Herman A."/>
            <person name="Mangelson H."/>
            <person name="Liachko I."/>
            <person name="Sullivan S."/>
            <person name="Sone E.D."/>
            <person name="Koren S."/>
            <person name="Silverstein K.A.T."/>
            <person name="Beckman K.B."/>
            <person name="Gohl D.M."/>
        </authorList>
    </citation>
    <scope>NUCLEOTIDE SEQUENCE</scope>
    <source>
        <strain evidence="1">Duluth1</strain>
        <tissue evidence="1">Whole animal</tissue>
    </source>
</reference>
<dbReference type="EMBL" id="JAIWYP010000008">
    <property type="protein sequence ID" value="KAH3787586.1"/>
    <property type="molecule type" value="Genomic_DNA"/>
</dbReference>
<evidence type="ECO:0000313" key="2">
    <source>
        <dbReference type="Proteomes" id="UP000828390"/>
    </source>
</evidence>